<gene>
    <name evidence="1" type="ORF">IPN02_13575</name>
</gene>
<dbReference type="Pfam" id="PF00378">
    <property type="entry name" value="ECH_1"/>
    <property type="match status" value="1"/>
</dbReference>
<organism evidence="1 2">
    <name type="scientific">Candidatus Neomicrothrix subdominans</name>
    <dbReference type="NCBI Taxonomy" id="2954438"/>
    <lineage>
        <taxon>Bacteria</taxon>
        <taxon>Bacillati</taxon>
        <taxon>Actinomycetota</taxon>
        <taxon>Acidimicrobiia</taxon>
        <taxon>Acidimicrobiales</taxon>
        <taxon>Microthrixaceae</taxon>
        <taxon>Candidatus Neomicrothrix</taxon>
    </lineage>
</organism>
<dbReference type="GO" id="GO:0006635">
    <property type="term" value="P:fatty acid beta-oxidation"/>
    <property type="evidence" value="ECO:0007669"/>
    <property type="project" value="TreeGrafter"/>
</dbReference>
<dbReference type="SUPFAM" id="SSF52096">
    <property type="entry name" value="ClpP/crotonase"/>
    <property type="match status" value="1"/>
</dbReference>
<dbReference type="PANTHER" id="PTHR11941:SF54">
    <property type="entry name" value="ENOYL-COA HYDRATASE, MITOCHONDRIAL"/>
    <property type="match status" value="1"/>
</dbReference>
<proteinExistence type="predicted"/>
<dbReference type="EMBL" id="JADJZA010000007">
    <property type="protein sequence ID" value="MBK9297833.1"/>
    <property type="molecule type" value="Genomic_DNA"/>
</dbReference>
<dbReference type="AlphaFoldDB" id="A0A936NED7"/>
<accession>A0A936NED7</accession>
<comment type="caution">
    <text evidence="1">The sequence shown here is derived from an EMBL/GenBank/DDBJ whole genome shotgun (WGS) entry which is preliminary data.</text>
</comment>
<dbReference type="InterPro" id="IPR029045">
    <property type="entry name" value="ClpP/crotonase-like_dom_sf"/>
</dbReference>
<evidence type="ECO:0000313" key="2">
    <source>
        <dbReference type="Proteomes" id="UP000727993"/>
    </source>
</evidence>
<reference evidence="1 2" key="1">
    <citation type="submission" date="2020-10" db="EMBL/GenBank/DDBJ databases">
        <title>Connecting structure to function with the recovery of over 1000 high-quality activated sludge metagenome-assembled genomes encoding full-length rRNA genes using long-read sequencing.</title>
        <authorList>
            <person name="Singleton C.M."/>
            <person name="Petriglieri F."/>
            <person name="Kristensen J.M."/>
            <person name="Kirkegaard R.H."/>
            <person name="Michaelsen T.Y."/>
            <person name="Andersen M.H."/>
            <person name="Karst S.M."/>
            <person name="Dueholm M.S."/>
            <person name="Nielsen P.H."/>
            <person name="Albertsen M."/>
        </authorList>
    </citation>
    <scope>NUCLEOTIDE SEQUENCE [LARGE SCALE GENOMIC DNA]</scope>
    <source>
        <strain evidence="1">Lyne_18-Q3-R50-59_MAXAC.006</strain>
    </source>
</reference>
<dbReference type="GO" id="GO:0003824">
    <property type="term" value="F:catalytic activity"/>
    <property type="evidence" value="ECO:0007669"/>
    <property type="project" value="UniProtKB-ARBA"/>
</dbReference>
<dbReference type="CDD" id="cd06558">
    <property type="entry name" value="crotonase-like"/>
    <property type="match status" value="1"/>
</dbReference>
<dbReference type="Gene3D" id="3.90.226.10">
    <property type="entry name" value="2-enoyl-CoA Hydratase, Chain A, domain 1"/>
    <property type="match status" value="1"/>
</dbReference>
<name>A0A936NED7_9ACTN</name>
<dbReference type="Proteomes" id="UP000727993">
    <property type="component" value="Unassembled WGS sequence"/>
</dbReference>
<sequence length="265" mass="28685">MSDYETLLLETSDGVATLTLNRPDRYNAFDATMVAELPRAWAQLRDDADVRAVVLTGAGDAAFCTGIDRDAVPAGDGEYTFDPYTYTDPGEALGPKTHGMWKPVIAAVNGMACGGAFYLLGEVEFLIAAESATFFDPHVTYGMAAVLEPTLLAPRMPFGDLMRMMLLGAHERLSARRALEVGLVSEVTTADELPERARWAAEAIASQPVDAVIATVRNLWMAQELSRRQALDLGNFLLAAGNSPEALAEGQRFFASGQRVRPNIR</sequence>
<dbReference type="InterPro" id="IPR001753">
    <property type="entry name" value="Enoyl-CoA_hydra/iso"/>
</dbReference>
<evidence type="ECO:0000313" key="1">
    <source>
        <dbReference type="EMBL" id="MBK9297833.1"/>
    </source>
</evidence>
<dbReference type="PANTHER" id="PTHR11941">
    <property type="entry name" value="ENOYL-COA HYDRATASE-RELATED"/>
    <property type="match status" value="1"/>
</dbReference>
<protein>
    <submittedName>
        <fullName evidence="1">Enoyl-CoA hydratase/isomerase family protein</fullName>
    </submittedName>
</protein>